<protein>
    <submittedName>
        <fullName evidence="2">Uncharacterized protein</fullName>
    </submittedName>
</protein>
<dbReference type="EMBL" id="JAWDGP010007287">
    <property type="protein sequence ID" value="KAK3726782.1"/>
    <property type="molecule type" value="Genomic_DNA"/>
</dbReference>
<evidence type="ECO:0000313" key="3">
    <source>
        <dbReference type="Proteomes" id="UP001283361"/>
    </source>
</evidence>
<dbReference type="Proteomes" id="UP001283361">
    <property type="component" value="Unassembled WGS sequence"/>
</dbReference>
<keyword evidence="1" id="KW-0472">Membrane</keyword>
<feature type="transmembrane region" description="Helical" evidence="1">
    <location>
        <begin position="31"/>
        <end position="50"/>
    </location>
</feature>
<comment type="caution">
    <text evidence="2">The sequence shown here is derived from an EMBL/GenBank/DDBJ whole genome shotgun (WGS) entry which is preliminary data.</text>
</comment>
<feature type="non-terminal residue" evidence="2">
    <location>
        <position position="1"/>
    </location>
</feature>
<evidence type="ECO:0000256" key="1">
    <source>
        <dbReference type="SAM" id="Phobius"/>
    </source>
</evidence>
<evidence type="ECO:0000313" key="2">
    <source>
        <dbReference type="EMBL" id="KAK3726782.1"/>
    </source>
</evidence>
<keyword evidence="3" id="KW-1185">Reference proteome</keyword>
<sequence length="121" mass="13955">VCFFGQYASANPILYTGPELFWRDSNMKKTGLHIVFAAFLWHALLPLASAQFTIEYSDSCLGMLSCSILMTWLVHRSWVFRIMVSMLVDLALSRASRFVTFSCHKMLRIDLRLLVWKRSTA</sequence>
<keyword evidence="1" id="KW-0812">Transmembrane</keyword>
<name>A0AAE0XZS1_9GAST</name>
<accession>A0AAE0XZS1</accession>
<proteinExistence type="predicted"/>
<dbReference type="AlphaFoldDB" id="A0AAE0XZS1"/>
<organism evidence="2 3">
    <name type="scientific">Elysia crispata</name>
    <name type="common">lettuce slug</name>
    <dbReference type="NCBI Taxonomy" id="231223"/>
    <lineage>
        <taxon>Eukaryota</taxon>
        <taxon>Metazoa</taxon>
        <taxon>Spiralia</taxon>
        <taxon>Lophotrochozoa</taxon>
        <taxon>Mollusca</taxon>
        <taxon>Gastropoda</taxon>
        <taxon>Heterobranchia</taxon>
        <taxon>Euthyneura</taxon>
        <taxon>Panpulmonata</taxon>
        <taxon>Sacoglossa</taxon>
        <taxon>Placobranchoidea</taxon>
        <taxon>Plakobranchidae</taxon>
        <taxon>Elysia</taxon>
    </lineage>
</organism>
<keyword evidence="1" id="KW-1133">Transmembrane helix</keyword>
<gene>
    <name evidence="2" type="ORF">RRG08_059852</name>
</gene>
<reference evidence="2" key="1">
    <citation type="journal article" date="2023" name="G3 (Bethesda)">
        <title>A reference genome for the long-term kleptoplast-retaining sea slug Elysia crispata morphotype clarki.</title>
        <authorList>
            <person name="Eastman K.E."/>
            <person name="Pendleton A.L."/>
            <person name="Shaikh M.A."/>
            <person name="Suttiyut T."/>
            <person name="Ogas R."/>
            <person name="Tomko P."/>
            <person name="Gavelis G."/>
            <person name="Widhalm J.R."/>
            <person name="Wisecaver J.H."/>
        </authorList>
    </citation>
    <scope>NUCLEOTIDE SEQUENCE</scope>
    <source>
        <strain evidence="2">ECLA1</strain>
    </source>
</reference>